<protein>
    <submittedName>
        <fullName evidence="2">Uncharacterized protein</fullName>
    </submittedName>
</protein>
<gene>
    <name evidence="2" type="ORF">RFI_25035</name>
</gene>
<accession>X6MFZ7</accession>
<evidence type="ECO:0000313" key="2">
    <source>
        <dbReference type="EMBL" id="ETO12342.1"/>
    </source>
</evidence>
<keyword evidence="3" id="KW-1185">Reference proteome</keyword>
<dbReference type="AlphaFoldDB" id="X6MFZ7"/>
<feature type="compositionally biased region" description="Basic and acidic residues" evidence="1">
    <location>
        <begin position="252"/>
        <end position="293"/>
    </location>
</feature>
<feature type="region of interest" description="Disordered" evidence="1">
    <location>
        <begin position="140"/>
        <end position="179"/>
    </location>
</feature>
<feature type="region of interest" description="Disordered" evidence="1">
    <location>
        <begin position="250"/>
        <end position="293"/>
    </location>
</feature>
<feature type="compositionally biased region" description="Gly residues" evidence="1">
    <location>
        <begin position="169"/>
        <end position="178"/>
    </location>
</feature>
<dbReference type="Proteomes" id="UP000023152">
    <property type="component" value="Unassembled WGS sequence"/>
</dbReference>
<evidence type="ECO:0000256" key="1">
    <source>
        <dbReference type="SAM" id="MobiDB-lite"/>
    </source>
</evidence>
<sequence length="464" mass="51687">MDGRQLGHIVTDSSLSSATIIENHNLLTPSEEYPSPMPSPIFTEDTLDLDQLKYSEQLKLMEEEHDKMLSGGRVTVKQRPTKDHTGIVSAHGIVNNDYRARDSSISHQSSESISRTLTVEIHPTFANTFMSRGGSVTALLKSPTAKSHRGRRTKSKTSRVDSVTSNVKSGGGGGGGGFDDATSLQTINLLVDEDEENKTVVMVGDAHTYDTFHDMPLLSIDDPTNDEFEQIRENSEYEYKDIRKPLPISMQRAHDKDDPNRSHISDKSATKIKKDTLHKTNGGEEKKSDEAEEKFKYDDLQSRMKQIQETNAFSNSANIRIEIPENAAGELLGNFLASQIGICVPSADVITSKDSNKAYRLLNEYGRGEEYKNVRHPPTILVFEELNGMSINTLQVSANTIQRERYLIRNVTRKIMGKKFPQKLGKHCKALLRDSGFIFALDIALCNPTRFPVDEPFEGVDAPG</sequence>
<evidence type="ECO:0000313" key="3">
    <source>
        <dbReference type="Proteomes" id="UP000023152"/>
    </source>
</evidence>
<name>X6MFZ7_RETFI</name>
<proteinExistence type="predicted"/>
<feature type="compositionally biased region" description="Basic residues" evidence="1">
    <location>
        <begin position="146"/>
        <end position="157"/>
    </location>
</feature>
<dbReference type="EMBL" id="ASPP01021505">
    <property type="protein sequence ID" value="ETO12342.1"/>
    <property type="molecule type" value="Genomic_DNA"/>
</dbReference>
<organism evidence="2 3">
    <name type="scientific">Reticulomyxa filosa</name>
    <dbReference type="NCBI Taxonomy" id="46433"/>
    <lineage>
        <taxon>Eukaryota</taxon>
        <taxon>Sar</taxon>
        <taxon>Rhizaria</taxon>
        <taxon>Retaria</taxon>
        <taxon>Foraminifera</taxon>
        <taxon>Monothalamids</taxon>
        <taxon>Reticulomyxidae</taxon>
        <taxon>Reticulomyxa</taxon>
    </lineage>
</organism>
<comment type="caution">
    <text evidence="2">The sequence shown here is derived from an EMBL/GenBank/DDBJ whole genome shotgun (WGS) entry which is preliminary data.</text>
</comment>
<reference evidence="2 3" key="1">
    <citation type="journal article" date="2013" name="Curr. Biol.">
        <title>The Genome of the Foraminiferan Reticulomyxa filosa.</title>
        <authorList>
            <person name="Glockner G."/>
            <person name="Hulsmann N."/>
            <person name="Schleicher M."/>
            <person name="Noegel A.A."/>
            <person name="Eichinger L."/>
            <person name="Gallinger C."/>
            <person name="Pawlowski J."/>
            <person name="Sierra R."/>
            <person name="Euteneuer U."/>
            <person name="Pillet L."/>
            <person name="Moustafa A."/>
            <person name="Platzer M."/>
            <person name="Groth M."/>
            <person name="Szafranski K."/>
            <person name="Schliwa M."/>
        </authorList>
    </citation>
    <scope>NUCLEOTIDE SEQUENCE [LARGE SCALE GENOMIC DNA]</scope>
</reference>